<reference evidence="3" key="1">
    <citation type="submission" date="2020-05" db="EMBL/GenBank/DDBJ databases">
        <authorList>
            <person name="Chiriac C."/>
            <person name="Salcher M."/>
            <person name="Ghai R."/>
            <person name="Kavagutti S V."/>
        </authorList>
    </citation>
    <scope>NUCLEOTIDE SEQUENCE</scope>
</reference>
<evidence type="ECO:0000313" key="3">
    <source>
        <dbReference type="EMBL" id="CAB4865463.1"/>
    </source>
</evidence>
<dbReference type="Pfam" id="PF13531">
    <property type="entry name" value="SBP_bac_11"/>
    <property type="match status" value="1"/>
</dbReference>
<keyword evidence="1" id="KW-0479">Metal-binding</keyword>
<dbReference type="PIRSF" id="PIRSF004846">
    <property type="entry name" value="ModA"/>
    <property type="match status" value="1"/>
</dbReference>
<dbReference type="GO" id="GO:0046872">
    <property type="term" value="F:metal ion binding"/>
    <property type="evidence" value="ECO:0007669"/>
    <property type="project" value="UniProtKB-KW"/>
</dbReference>
<dbReference type="EMBL" id="CAFBLS010000035">
    <property type="protein sequence ID" value="CAB4865463.1"/>
    <property type="molecule type" value="Genomic_DNA"/>
</dbReference>
<organism evidence="3">
    <name type="scientific">freshwater metagenome</name>
    <dbReference type="NCBI Taxonomy" id="449393"/>
    <lineage>
        <taxon>unclassified sequences</taxon>
        <taxon>metagenomes</taxon>
        <taxon>ecological metagenomes</taxon>
    </lineage>
</organism>
<name>A0A6J7DE39_9ZZZZ</name>
<dbReference type="PANTHER" id="PTHR30632:SF0">
    <property type="entry name" value="SULFATE-BINDING PROTEIN"/>
    <property type="match status" value="1"/>
</dbReference>
<gene>
    <name evidence="3" type="ORF">UFOPK3402_00428</name>
</gene>
<proteinExistence type="predicted"/>
<evidence type="ECO:0000256" key="2">
    <source>
        <dbReference type="ARBA" id="ARBA00022729"/>
    </source>
</evidence>
<dbReference type="PANTHER" id="PTHR30632">
    <property type="entry name" value="MOLYBDATE-BINDING PERIPLASMIC PROTEIN"/>
    <property type="match status" value="1"/>
</dbReference>
<protein>
    <submittedName>
        <fullName evidence="3">Unannotated protein</fullName>
    </submittedName>
</protein>
<accession>A0A6J7DE39</accession>
<sequence>MSCAKIYAARSAAAAIVVASVVVASVVGAGASGAVAQRPAAPTKVTGTITVSAAASLTDVFPVIAAAFMKKYPGTTVTFNFGGSPALVEQINAGAPVDVLATASEPTMWKAVNAGHVRLPWLFAKNTMAIAMPPGNPAGIKQLSDLAKPGVLVAVCAVAVPCGLASRDLLKLNNVVVRPVTQELDVRAVLGKVMADEVDAGIVYATDVRAAGSKVTSVSISAADNVTTTYPIATVVGAPNPAAAQAFVNYVRFTASAQGILRTFGFARPW</sequence>
<dbReference type="InterPro" id="IPR005950">
    <property type="entry name" value="ModA"/>
</dbReference>
<keyword evidence="2" id="KW-0732">Signal</keyword>
<dbReference type="SUPFAM" id="SSF53850">
    <property type="entry name" value="Periplasmic binding protein-like II"/>
    <property type="match status" value="1"/>
</dbReference>
<evidence type="ECO:0000256" key="1">
    <source>
        <dbReference type="ARBA" id="ARBA00022723"/>
    </source>
</evidence>
<dbReference type="GO" id="GO:0015689">
    <property type="term" value="P:molybdate ion transport"/>
    <property type="evidence" value="ECO:0007669"/>
    <property type="project" value="InterPro"/>
</dbReference>
<dbReference type="NCBIfam" id="TIGR01256">
    <property type="entry name" value="modA"/>
    <property type="match status" value="1"/>
</dbReference>
<dbReference type="Gene3D" id="3.40.190.10">
    <property type="entry name" value="Periplasmic binding protein-like II"/>
    <property type="match status" value="2"/>
</dbReference>
<dbReference type="InterPro" id="IPR050682">
    <property type="entry name" value="ModA/WtpA"/>
</dbReference>
<dbReference type="GO" id="GO:0030973">
    <property type="term" value="F:molybdate ion binding"/>
    <property type="evidence" value="ECO:0007669"/>
    <property type="project" value="TreeGrafter"/>
</dbReference>
<dbReference type="AlphaFoldDB" id="A0A6J7DE39"/>